<keyword evidence="2" id="KW-1185">Reference proteome</keyword>
<gene>
    <name evidence="1" type="ORF">T12_11415</name>
</gene>
<dbReference type="Proteomes" id="UP000054783">
    <property type="component" value="Unassembled WGS sequence"/>
</dbReference>
<protein>
    <submittedName>
        <fullName evidence="1">Uncharacterized protein</fullName>
    </submittedName>
</protein>
<dbReference type="AlphaFoldDB" id="A0A0V1AB24"/>
<proteinExistence type="predicted"/>
<dbReference type="EMBL" id="JYDQ01000012">
    <property type="protein sequence ID" value="KRY22015.1"/>
    <property type="molecule type" value="Genomic_DNA"/>
</dbReference>
<organism evidence="1 2">
    <name type="scientific">Trichinella patagoniensis</name>
    <dbReference type="NCBI Taxonomy" id="990121"/>
    <lineage>
        <taxon>Eukaryota</taxon>
        <taxon>Metazoa</taxon>
        <taxon>Ecdysozoa</taxon>
        <taxon>Nematoda</taxon>
        <taxon>Enoplea</taxon>
        <taxon>Dorylaimia</taxon>
        <taxon>Trichinellida</taxon>
        <taxon>Trichinellidae</taxon>
        <taxon>Trichinella</taxon>
    </lineage>
</organism>
<sequence length="52" mass="5835">MGLASPDRESSSACMLLTSIQRHLLKRASHSMEFNGEYVLVLSTRLWLPVSD</sequence>
<evidence type="ECO:0000313" key="1">
    <source>
        <dbReference type="EMBL" id="KRY22015.1"/>
    </source>
</evidence>
<comment type="caution">
    <text evidence="1">The sequence shown here is derived from an EMBL/GenBank/DDBJ whole genome shotgun (WGS) entry which is preliminary data.</text>
</comment>
<accession>A0A0V1AB24</accession>
<reference evidence="1 2" key="1">
    <citation type="submission" date="2015-01" db="EMBL/GenBank/DDBJ databases">
        <title>Evolution of Trichinella species and genotypes.</title>
        <authorList>
            <person name="Korhonen P.K."/>
            <person name="Edoardo P."/>
            <person name="Giuseppe L.R."/>
            <person name="Gasser R.B."/>
        </authorList>
    </citation>
    <scope>NUCLEOTIDE SEQUENCE [LARGE SCALE GENOMIC DNA]</scope>
    <source>
        <strain evidence="1">ISS2496</strain>
    </source>
</reference>
<evidence type="ECO:0000313" key="2">
    <source>
        <dbReference type="Proteomes" id="UP000054783"/>
    </source>
</evidence>
<name>A0A0V1AB24_9BILA</name>